<sequence length="247" mass="28456">MGLVSNTVFNGDFFGGDDLSNLCVLDRNRMMPWKHFQPKFDHSNNYSRSYMSLFTDLGRCHKDQDITSGYNEYKDKYTLFAIYLTPDLSADGRHASILRNAADLTWSAGLKFAKIELELFTDINLYIWIENSIRDGICFVGKRNASANINFIPEYIKYKEESYIIAVDAIDLFGYAMSQPLPVGNSFWLSKEVRNFDVFKLSSTDVIGHFLEVDILYPTSLHDLHDIPLAADHLRILYDMPPYQKNE</sequence>
<dbReference type="AlphaFoldDB" id="A0A8X6PU05"/>
<dbReference type="PANTHER" id="PTHR31511:SF12">
    <property type="entry name" value="RHO TERMINATION FACTOR N-TERMINAL DOMAIN-CONTAINING PROTEIN"/>
    <property type="match status" value="1"/>
</dbReference>
<protein>
    <submittedName>
        <fullName evidence="1">Uncharacterized protein</fullName>
    </submittedName>
</protein>
<dbReference type="OrthoDB" id="6415808at2759"/>
<accession>A0A8X6PU05</accession>
<proteinExistence type="predicted"/>
<name>A0A8X6PU05_NEPPI</name>
<gene>
    <name evidence="1" type="primary">AVEN_222568_1</name>
    <name evidence="1" type="ORF">NPIL_75551</name>
</gene>
<keyword evidence="2" id="KW-1185">Reference proteome</keyword>
<reference evidence="1" key="1">
    <citation type="submission" date="2020-08" db="EMBL/GenBank/DDBJ databases">
        <title>Multicomponent nature underlies the extraordinary mechanical properties of spider dragline silk.</title>
        <authorList>
            <person name="Kono N."/>
            <person name="Nakamura H."/>
            <person name="Mori M."/>
            <person name="Yoshida Y."/>
            <person name="Ohtoshi R."/>
            <person name="Malay A.D."/>
            <person name="Moran D.A.P."/>
            <person name="Tomita M."/>
            <person name="Numata K."/>
            <person name="Arakawa K."/>
        </authorList>
    </citation>
    <scope>NUCLEOTIDE SEQUENCE</scope>
</reference>
<dbReference type="EMBL" id="BMAW01023929">
    <property type="protein sequence ID" value="GFT85562.1"/>
    <property type="molecule type" value="Genomic_DNA"/>
</dbReference>
<dbReference type="Proteomes" id="UP000887013">
    <property type="component" value="Unassembled WGS sequence"/>
</dbReference>
<comment type="caution">
    <text evidence="1">The sequence shown here is derived from an EMBL/GenBank/DDBJ whole genome shotgun (WGS) entry which is preliminary data.</text>
</comment>
<evidence type="ECO:0000313" key="1">
    <source>
        <dbReference type="EMBL" id="GFT85562.1"/>
    </source>
</evidence>
<evidence type="ECO:0000313" key="2">
    <source>
        <dbReference type="Proteomes" id="UP000887013"/>
    </source>
</evidence>
<organism evidence="1 2">
    <name type="scientific">Nephila pilipes</name>
    <name type="common">Giant wood spider</name>
    <name type="synonym">Nephila maculata</name>
    <dbReference type="NCBI Taxonomy" id="299642"/>
    <lineage>
        <taxon>Eukaryota</taxon>
        <taxon>Metazoa</taxon>
        <taxon>Ecdysozoa</taxon>
        <taxon>Arthropoda</taxon>
        <taxon>Chelicerata</taxon>
        <taxon>Arachnida</taxon>
        <taxon>Araneae</taxon>
        <taxon>Araneomorphae</taxon>
        <taxon>Entelegynae</taxon>
        <taxon>Araneoidea</taxon>
        <taxon>Nephilidae</taxon>
        <taxon>Nephila</taxon>
    </lineage>
</organism>
<dbReference type="PANTHER" id="PTHR31511">
    <property type="entry name" value="PROTEIN CBG23764"/>
    <property type="match status" value="1"/>
</dbReference>